<dbReference type="InterPro" id="IPR011059">
    <property type="entry name" value="Metal-dep_hydrolase_composite"/>
</dbReference>
<dbReference type="AlphaFoldDB" id="A0A411PI68"/>
<dbReference type="Gene3D" id="2.30.40.10">
    <property type="entry name" value="Urease, subunit C, domain 1"/>
    <property type="match status" value="1"/>
</dbReference>
<evidence type="ECO:0000313" key="4">
    <source>
        <dbReference type="Proteomes" id="UP000291106"/>
    </source>
</evidence>
<reference evidence="3 4" key="1">
    <citation type="submission" date="2019-02" db="EMBL/GenBank/DDBJ databases">
        <title>Shewanella sp. D4-2 isolated from Dokdo Island.</title>
        <authorList>
            <person name="Baek K."/>
        </authorList>
    </citation>
    <scope>NUCLEOTIDE SEQUENCE [LARGE SCALE GENOMIC DNA]</scope>
    <source>
        <strain evidence="3 4">D4-2</strain>
    </source>
</reference>
<dbReference type="RefSeq" id="WP_130599850.1">
    <property type="nucleotide sequence ID" value="NZ_CP036200.1"/>
</dbReference>
<proteinExistence type="predicted"/>
<accession>A0A411PI68</accession>
<evidence type="ECO:0000259" key="2">
    <source>
        <dbReference type="Pfam" id="PF01979"/>
    </source>
</evidence>
<name>A0A411PI68_9GAMM</name>
<dbReference type="GO" id="GO:0016810">
    <property type="term" value="F:hydrolase activity, acting on carbon-nitrogen (but not peptide) bonds"/>
    <property type="evidence" value="ECO:0007669"/>
    <property type="project" value="InterPro"/>
</dbReference>
<keyword evidence="3" id="KW-0378">Hydrolase</keyword>
<dbReference type="InterPro" id="IPR006680">
    <property type="entry name" value="Amidohydro-rel"/>
</dbReference>
<dbReference type="PANTHER" id="PTHR43135:SF3">
    <property type="entry name" value="ALPHA-D-RIBOSE 1-METHYLPHOSPHONATE 5-TRIPHOSPHATE DIPHOSPHATASE"/>
    <property type="match status" value="1"/>
</dbReference>
<sequence length="412" mass="43261">MTKINQSLLALAITASTSSVALAESVAITNVQLHTASAQGVLEDATVVFVDGKISAINPAAVSAETIIDGKGKVLTPGFISTMNTVGLVEVGQEKDSRDTGDERAGMTFDPSLAYNPKSTTIAFARKGGLTTSVVSADGGEDIFAGQTFVAKMSGDWDSVISTHGALFVTLGAEHDGSRAVGMQTLSAKLEETQKALSSANKGEAEEDTELDKEAVVLNAVLASEKALVVQVDRASDIMQLLKLKKQYGIDLVLVGAADAASVAEHIAKADVPVLIDAMRNLPESFDSLHNSLDNAAKLTQAGVKVVLTTGGAHSVYGLRYAAGNAVANGMDYQAALKSVTINAAQVFDIEAGEVAVGKRADLVLWSGDPFEYSTQVEAMWIGGEAQSMQSRLDKLRDRYLTQSDMPRAYSK</sequence>
<evidence type="ECO:0000313" key="3">
    <source>
        <dbReference type="EMBL" id="QBF83082.1"/>
    </source>
</evidence>
<feature type="signal peptide" evidence="1">
    <location>
        <begin position="1"/>
        <end position="23"/>
    </location>
</feature>
<dbReference type="SUPFAM" id="SSF51556">
    <property type="entry name" value="Metallo-dependent hydrolases"/>
    <property type="match status" value="1"/>
</dbReference>
<dbReference type="Proteomes" id="UP000291106">
    <property type="component" value="Chromosome"/>
</dbReference>
<feature type="domain" description="Amidohydrolase-related" evidence="2">
    <location>
        <begin position="257"/>
        <end position="378"/>
    </location>
</feature>
<dbReference type="SUPFAM" id="SSF51338">
    <property type="entry name" value="Composite domain of metallo-dependent hydrolases"/>
    <property type="match status" value="1"/>
</dbReference>
<feature type="chain" id="PRO_5019222050" evidence="1">
    <location>
        <begin position="24"/>
        <end position="412"/>
    </location>
</feature>
<gene>
    <name evidence="3" type="ORF">EXU30_10520</name>
</gene>
<dbReference type="InterPro" id="IPR051781">
    <property type="entry name" value="Metallo-dep_Hydrolase"/>
</dbReference>
<protein>
    <submittedName>
        <fullName evidence="3">Amidohydrolase</fullName>
    </submittedName>
</protein>
<keyword evidence="4" id="KW-1185">Reference proteome</keyword>
<dbReference type="Gene3D" id="3.20.20.140">
    <property type="entry name" value="Metal-dependent hydrolases"/>
    <property type="match status" value="1"/>
</dbReference>
<dbReference type="EMBL" id="CP036200">
    <property type="protein sequence ID" value="QBF83082.1"/>
    <property type="molecule type" value="Genomic_DNA"/>
</dbReference>
<dbReference type="OrthoDB" id="9802793at2"/>
<evidence type="ECO:0000256" key="1">
    <source>
        <dbReference type="SAM" id="SignalP"/>
    </source>
</evidence>
<dbReference type="KEGG" id="smai:EXU30_10520"/>
<keyword evidence="1" id="KW-0732">Signal</keyword>
<dbReference type="PANTHER" id="PTHR43135">
    <property type="entry name" value="ALPHA-D-RIBOSE 1-METHYLPHOSPHONATE 5-TRIPHOSPHATE DIPHOSPHATASE"/>
    <property type="match status" value="1"/>
</dbReference>
<organism evidence="3 4">
    <name type="scientific">Shewanella maritima</name>
    <dbReference type="NCBI Taxonomy" id="2520507"/>
    <lineage>
        <taxon>Bacteria</taxon>
        <taxon>Pseudomonadati</taxon>
        <taxon>Pseudomonadota</taxon>
        <taxon>Gammaproteobacteria</taxon>
        <taxon>Alteromonadales</taxon>
        <taxon>Shewanellaceae</taxon>
        <taxon>Shewanella</taxon>
    </lineage>
</organism>
<dbReference type="InterPro" id="IPR032466">
    <property type="entry name" value="Metal_Hydrolase"/>
</dbReference>
<dbReference type="Pfam" id="PF01979">
    <property type="entry name" value="Amidohydro_1"/>
    <property type="match status" value="1"/>
</dbReference>